<keyword evidence="2" id="KW-1185">Reference proteome</keyword>
<comment type="caution">
    <text evidence="1">The sequence shown here is derived from an EMBL/GenBank/DDBJ whole genome shotgun (WGS) entry which is preliminary data.</text>
</comment>
<name>A0AAD5CTW2_AMBAR</name>
<gene>
    <name evidence="1" type="ORF">M8C21_020415</name>
</gene>
<sequence>EHEPAMEVSDVALSISNKTPVTVDNEKIGSLTPEVAHVKTEMEDASLAEELESAMEASDEASSLAKLQ</sequence>
<dbReference type="EMBL" id="JAMZMK010006584">
    <property type="protein sequence ID" value="KAI7748173.1"/>
    <property type="molecule type" value="Genomic_DNA"/>
</dbReference>
<feature type="non-terminal residue" evidence="1">
    <location>
        <position position="1"/>
    </location>
</feature>
<dbReference type="Proteomes" id="UP001206925">
    <property type="component" value="Unassembled WGS sequence"/>
</dbReference>
<organism evidence="1 2">
    <name type="scientific">Ambrosia artemisiifolia</name>
    <name type="common">Common ragweed</name>
    <dbReference type="NCBI Taxonomy" id="4212"/>
    <lineage>
        <taxon>Eukaryota</taxon>
        <taxon>Viridiplantae</taxon>
        <taxon>Streptophyta</taxon>
        <taxon>Embryophyta</taxon>
        <taxon>Tracheophyta</taxon>
        <taxon>Spermatophyta</taxon>
        <taxon>Magnoliopsida</taxon>
        <taxon>eudicotyledons</taxon>
        <taxon>Gunneridae</taxon>
        <taxon>Pentapetalae</taxon>
        <taxon>asterids</taxon>
        <taxon>campanulids</taxon>
        <taxon>Asterales</taxon>
        <taxon>Asteraceae</taxon>
        <taxon>Asteroideae</taxon>
        <taxon>Heliantheae alliance</taxon>
        <taxon>Heliantheae</taxon>
        <taxon>Ambrosia</taxon>
    </lineage>
</organism>
<dbReference type="AlphaFoldDB" id="A0AAD5CTW2"/>
<evidence type="ECO:0000313" key="1">
    <source>
        <dbReference type="EMBL" id="KAI7748173.1"/>
    </source>
</evidence>
<evidence type="ECO:0000313" key="2">
    <source>
        <dbReference type="Proteomes" id="UP001206925"/>
    </source>
</evidence>
<accession>A0AAD5CTW2</accession>
<proteinExistence type="predicted"/>
<protein>
    <submittedName>
        <fullName evidence="1">Uncharacterized protein</fullName>
    </submittedName>
</protein>
<reference evidence="1" key="1">
    <citation type="submission" date="2022-06" db="EMBL/GenBank/DDBJ databases">
        <title>Uncovering the hologenomic basis of an extraordinary plant invasion.</title>
        <authorList>
            <person name="Bieker V.C."/>
            <person name="Martin M.D."/>
            <person name="Gilbert T."/>
            <person name="Hodgins K."/>
            <person name="Battlay P."/>
            <person name="Petersen B."/>
            <person name="Wilson J."/>
        </authorList>
    </citation>
    <scope>NUCLEOTIDE SEQUENCE</scope>
    <source>
        <strain evidence="1">AA19_3_7</strain>
        <tissue evidence="1">Leaf</tissue>
    </source>
</reference>